<evidence type="ECO:0000313" key="4">
    <source>
        <dbReference type="Proteomes" id="UP000036403"/>
    </source>
</evidence>
<reference evidence="3 4" key="1">
    <citation type="submission" date="2015-04" db="EMBL/GenBank/DDBJ databases">
        <title>Lasius niger genome sequencing.</title>
        <authorList>
            <person name="Konorov E.A."/>
            <person name="Nikitin M.A."/>
            <person name="Kirill M.V."/>
            <person name="Chang P."/>
        </authorList>
    </citation>
    <scope>NUCLEOTIDE SEQUENCE [LARGE SCALE GENOMIC DNA]</scope>
    <source>
        <tissue evidence="3">Whole</tissue>
    </source>
</reference>
<dbReference type="PaxDb" id="67767-A0A0J7KCU4"/>
<proteinExistence type="inferred from homology"/>
<feature type="domain" description="Peptidase A1" evidence="2">
    <location>
        <begin position="1"/>
        <end position="80"/>
    </location>
</feature>
<dbReference type="SUPFAM" id="SSF50630">
    <property type="entry name" value="Acid proteases"/>
    <property type="match status" value="1"/>
</dbReference>
<dbReference type="AlphaFoldDB" id="A0A0J7KCU4"/>
<dbReference type="Gene3D" id="2.40.70.10">
    <property type="entry name" value="Acid Proteases"/>
    <property type="match status" value="1"/>
</dbReference>
<dbReference type="InterPro" id="IPR021109">
    <property type="entry name" value="Peptidase_aspartic_dom_sf"/>
</dbReference>
<sequence>VDCNQIPHLPVIDFVLDGKTFNLSGEEYVLQIKQFGITICMSGFKGSDMALSGVQWILGDIFIGRYYTEFDLDNNRVGFASAK</sequence>
<protein>
    <submittedName>
        <fullName evidence="3">Lysosomal aspartic protease-like protein</fullName>
    </submittedName>
</protein>
<evidence type="ECO:0000259" key="2">
    <source>
        <dbReference type="PROSITE" id="PS51767"/>
    </source>
</evidence>
<comment type="similarity">
    <text evidence="1">Belongs to the peptidase A1 family.</text>
</comment>
<evidence type="ECO:0000313" key="3">
    <source>
        <dbReference type="EMBL" id="KMQ88031.1"/>
    </source>
</evidence>
<dbReference type="GO" id="GO:0004190">
    <property type="term" value="F:aspartic-type endopeptidase activity"/>
    <property type="evidence" value="ECO:0007669"/>
    <property type="project" value="InterPro"/>
</dbReference>
<dbReference type="EMBL" id="LBMM01009558">
    <property type="protein sequence ID" value="KMQ88031.1"/>
    <property type="molecule type" value="Genomic_DNA"/>
</dbReference>
<dbReference type="InterPro" id="IPR001461">
    <property type="entry name" value="Aspartic_peptidase_A1"/>
</dbReference>
<evidence type="ECO:0000256" key="1">
    <source>
        <dbReference type="ARBA" id="ARBA00007447"/>
    </source>
</evidence>
<feature type="non-terminal residue" evidence="3">
    <location>
        <position position="1"/>
    </location>
</feature>
<name>A0A0J7KCU4_LASNI</name>
<dbReference type="Proteomes" id="UP000036403">
    <property type="component" value="Unassembled WGS sequence"/>
</dbReference>
<dbReference type="GO" id="GO:0006508">
    <property type="term" value="P:proteolysis"/>
    <property type="evidence" value="ECO:0007669"/>
    <property type="project" value="UniProtKB-KW"/>
</dbReference>
<dbReference type="OrthoDB" id="771136at2759"/>
<comment type="caution">
    <text evidence="3">The sequence shown here is derived from an EMBL/GenBank/DDBJ whole genome shotgun (WGS) entry which is preliminary data.</text>
</comment>
<dbReference type="InterPro" id="IPR033121">
    <property type="entry name" value="PEPTIDASE_A1"/>
</dbReference>
<dbReference type="PANTHER" id="PTHR47966">
    <property type="entry name" value="BETA-SITE APP-CLEAVING ENZYME, ISOFORM A-RELATED"/>
    <property type="match status" value="1"/>
</dbReference>
<dbReference type="FunFam" id="2.40.70.10:FF:000044">
    <property type="entry name" value="Lysosomal aspartic protease"/>
    <property type="match status" value="1"/>
</dbReference>
<keyword evidence="3" id="KW-0378">Hydrolase</keyword>
<dbReference type="PROSITE" id="PS51767">
    <property type="entry name" value="PEPTIDASE_A1"/>
    <property type="match status" value="1"/>
</dbReference>
<gene>
    <name evidence="3" type="ORF">RF55_12553</name>
</gene>
<keyword evidence="4" id="KW-1185">Reference proteome</keyword>
<dbReference type="PANTHER" id="PTHR47966:SF51">
    <property type="entry name" value="BETA-SITE APP-CLEAVING ENZYME, ISOFORM A-RELATED"/>
    <property type="match status" value="1"/>
</dbReference>
<accession>A0A0J7KCU4</accession>
<dbReference type="Pfam" id="PF00026">
    <property type="entry name" value="Asp"/>
    <property type="match status" value="1"/>
</dbReference>
<keyword evidence="3" id="KW-0645">Protease</keyword>
<organism evidence="3 4">
    <name type="scientific">Lasius niger</name>
    <name type="common">Black garden ant</name>
    <dbReference type="NCBI Taxonomy" id="67767"/>
    <lineage>
        <taxon>Eukaryota</taxon>
        <taxon>Metazoa</taxon>
        <taxon>Ecdysozoa</taxon>
        <taxon>Arthropoda</taxon>
        <taxon>Hexapoda</taxon>
        <taxon>Insecta</taxon>
        <taxon>Pterygota</taxon>
        <taxon>Neoptera</taxon>
        <taxon>Endopterygota</taxon>
        <taxon>Hymenoptera</taxon>
        <taxon>Apocrita</taxon>
        <taxon>Aculeata</taxon>
        <taxon>Formicoidea</taxon>
        <taxon>Formicidae</taxon>
        <taxon>Formicinae</taxon>
        <taxon>Lasius</taxon>
        <taxon>Lasius</taxon>
    </lineage>
</organism>
<dbReference type="STRING" id="67767.A0A0J7KCU4"/>